<evidence type="ECO:0000256" key="1">
    <source>
        <dbReference type="SAM" id="Phobius"/>
    </source>
</evidence>
<dbReference type="AlphaFoldDB" id="A0A2M8KTI4"/>
<organism evidence="2 3">
    <name type="scientific">Candidatus Roizmanbacteria bacterium CG10_big_fil_rev_8_21_14_0_10_39_6</name>
    <dbReference type="NCBI Taxonomy" id="1974853"/>
    <lineage>
        <taxon>Bacteria</taxon>
        <taxon>Candidatus Roizmaniibacteriota</taxon>
    </lineage>
</organism>
<keyword evidence="1" id="KW-0812">Transmembrane</keyword>
<name>A0A2M8KTI4_9BACT</name>
<proteinExistence type="predicted"/>
<keyword evidence="1" id="KW-0472">Membrane</keyword>
<dbReference type="Gene3D" id="2.60.40.10">
    <property type="entry name" value="Immunoglobulins"/>
    <property type="match status" value="2"/>
</dbReference>
<protein>
    <recommendedName>
        <fullName evidence="4">Bacterial Ig domain-containing protein</fullName>
    </recommendedName>
</protein>
<evidence type="ECO:0000313" key="2">
    <source>
        <dbReference type="EMBL" id="PJE63254.1"/>
    </source>
</evidence>
<accession>A0A2M8KTI4</accession>
<feature type="transmembrane region" description="Helical" evidence="1">
    <location>
        <begin position="9"/>
        <end position="31"/>
    </location>
</feature>
<comment type="caution">
    <text evidence="2">The sequence shown here is derived from an EMBL/GenBank/DDBJ whole genome shotgun (WGS) entry which is preliminary data.</text>
</comment>
<keyword evidence="1" id="KW-1133">Transmembrane helix</keyword>
<reference evidence="3" key="1">
    <citation type="submission" date="2017-09" db="EMBL/GenBank/DDBJ databases">
        <title>Depth-based differentiation of microbial function through sediment-hosted aquifers and enrichment of novel symbionts in the deep terrestrial subsurface.</title>
        <authorList>
            <person name="Probst A.J."/>
            <person name="Ladd B."/>
            <person name="Jarett J.K."/>
            <person name="Geller-Mcgrath D.E."/>
            <person name="Sieber C.M.K."/>
            <person name="Emerson J.B."/>
            <person name="Anantharaman K."/>
            <person name="Thomas B.C."/>
            <person name="Malmstrom R."/>
            <person name="Stieglmeier M."/>
            <person name="Klingl A."/>
            <person name="Woyke T."/>
            <person name="Ryan C.M."/>
            <person name="Banfield J.F."/>
        </authorList>
    </citation>
    <scope>NUCLEOTIDE SEQUENCE [LARGE SCALE GENOMIC DNA]</scope>
</reference>
<dbReference type="EMBL" id="PFED01000021">
    <property type="protein sequence ID" value="PJE63254.1"/>
    <property type="molecule type" value="Genomic_DNA"/>
</dbReference>
<evidence type="ECO:0000313" key="3">
    <source>
        <dbReference type="Proteomes" id="UP000229554"/>
    </source>
</evidence>
<sequence length="230" mass="25985">MRRKQKHTILLILLIFIGLIAAGYFFLYYGLGQIINYAFLLRPSKTNTSSTATQQSPQILVDPVLQDLPYATNSASIIINGTTTPEQTVDFYQDSEKIDSIKADYEGNFSFQIYLKSGENGVYVKSTDMYTKRSKTSKQSTILFLDTPPELRLEENLDGKTVNTQFVDIKGSTEKEVFVQINSAPVVVRADGSFVYPFKLKEGDNEIKIFAVDVAQNTTDKTIRIKYQKE</sequence>
<dbReference type="Proteomes" id="UP000229554">
    <property type="component" value="Unassembled WGS sequence"/>
</dbReference>
<dbReference type="Pfam" id="PF09136">
    <property type="entry name" value="Glucodextran_B"/>
    <property type="match status" value="1"/>
</dbReference>
<dbReference type="InterPro" id="IPR013783">
    <property type="entry name" value="Ig-like_fold"/>
</dbReference>
<evidence type="ECO:0008006" key="4">
    <source>
        <dbReference type="Google" id="ProtNLM"/>
    </source>
</evidence>
<gene>
    <name evidence="2" type="ORF">COU88_00505</name>
</gene>